<dbReference type="RefSeq" id="WP_095266321.1">
    <property type="nucleotide sequence ID" value="NZ_NPBY01000049.1"/>
</dbReference>
<evidence type="ECO:0000313" key="1">
    <source>
        <dbReference type="EMBL" id="MUG66058.1"/>
    </source>
</evidence>
<protein>
    <submittedName>
        <fullName evidence="1">YheC/YheD family protein</fullName>
    </submittedName>
</protein>
<evidence type="ECO:0000313" key="3">
    <source>
        <dbReference type="Proteomes" id="UP000215596"/>
    </source>
</evidence>
<keyword evidence="4" id="KW-1185">Reference proteome</keyword>
<evidence type="ECO:0000313" key="4">
    <source>
        <dbReference type="Proteomes" id="UP000435177"/>
    </source>
</evidence>
<dbReference type="Gene3D" id="3.30.470.20">
    <property type="entry name" value="ATP-grasp fold, B domain"/>
    <property type="match status" value="1"/>
</dbReference>
<gene>
    <name evidence="2" type="ORF">CHH67_16570</name>
    <name evidence="1" type="ORF">GNP94_08540</name>
</gene>
<evidence type="ECO:0000313" key="2">
    <source>
        <dbReference type="EMBL" id="PAD74899.1"/>
    </source>
</evidence>
<reference evidence="2 3" key="1">
    <citation type="submission" date="2017-07" db="EMBL/GenBank/DDBJ databases">
        <title>Isolation and whole genome analysis of endospore-forming bacteria from heroin.</title>
        <authorList>
            <person name="Kalinowski J."/>
            <person name="Ahrens B."/>
            <person name="Al-Dilaimi A."/>
            <person name="Winkler A."/>
            <person name="Wibberg D."/>
            <person name="Schleenbecker U."/>
            <person name="Ruckert C."/>
            <person name="Wolfel R."/>
            <person name="Grass G."/>
        </authorList>
    </citation>
    <scope>NUCLEOTIDE SEQUENCE [LARGE SCALE GENOMIC DNA]</scope>
    <source>
        <strain evidence="2 3">7537-G1</strain>
    </source>
</reference>
<dbReference type="Proteomes" id="UP000435177">
    <property type="component" value="Unassembled WGS sequence"/>
</dbReference>
<proteinExistence type="predicted"/>
<sequence length="258" mass="29377">MARRLIKGKMHAHALMQSHPGLAKRLPTLRWMNRSTLVSMLNQYGMVYIKPNLGSQGNGVIRVEKHPQHYKFHAGTAVSEFRSYDAMYAALAPHTRRKPYVVQKGIHVLRHKGRPFDFRVMIQRNPKRDWECTGIFGRLAHPGKAVTNGSQGGTIYEPSALLAPRAGTSRTPYLLRIMNRLAYKTAATLSSKYPQLNELGLDICLDRKLNPWILEVNTIPDPKPFTLLPNPRMLPRIIAYGRAYGRRYNLKVTKARKA</sequence>
<dbReference type="AlphaFoldDB" id="A0A268EP60"/>
<organism evidence="2 3">
    <name type="scientific">Paenibacillus campinasensis</name>
    <dbReference type="NCBI Taxonomy" id="66347"/>
    <lineage>
        <taxon>Bacteria</taxon>
        <taxon>Bacillati</taxon>
        <taxon>Bacillota</taxon>
        <taxon>Bacilli</taxon>
        <taxon>Bacillales</taxon>
        <taxon>Paenibacillaceae</taxon>
        <taxon>Paenibacillus</taxon>
    </lineage>
</organism>
<dbReference type="Proteomes" id="UP000215596">
    <property type="component" value="Unassembled WGS sequence"/>
</dbReference>
<accession>A0A268EP60</accession>
<dbReference type="EMBL" id="NPBY01000049">
    <property type="protein sequence ID" value="PAD74899.1"/>
    <property type="molecule type" value="Genomic_DNA"/>
</dbReference>
<dbReference type="EMBL" id="WOAA01000005">
    <property type="protein sequence ID" value="MUG66058.1"/>
    <property type="molecule type" value="Genomic_DNA"/>
</dbReference>
<comment type="caution">
    <text evidence="2">The sequence shown here is derived from an EMBL/GenBank/DDBJ whole genome shotgun (WGS) entry which is preliminary data.</text>
</comment>
<reference evidence="1 4" key="2">
    <citation type="submission" date="2019-11" db="EMBL/GenBank/DDBJ databases">
        <title>Draft genome sequences of five Paenibacillus species of dairy origin.</title>
        <authorList>
            <person name="Olajide A.M."/>
            <person name="Chen S."/>
            <person name="Lapointe G."/>
        </authorList>
    </citation>
    <scope>NUCLEOTIDE SEQUENCE [LARGE SCALE GENOMIC DNA]</scope>
    <source>
        <strain evidence="1 4">3CS1</strain>
    </source>
</reference>
<dbReference type="InterPro" id="IPR026838">
    <property type="entry name" value="YheC/D"/>
</dbReference>
<name>A0A268EP60_9BACL</name>
<dbReference type="OrthoDB" id="7869153at2"/>
<dbReference type="Pfam" id="PF14398">
    <property type="entry name" value="ATPgrasp_YheCD"/>
    <property type="match status" value="1"/>
</dbReference>
<dbReference type="SUPFAM" id="SSF56059">
    <property type="entry name" value="Glutathione synthetase ATP-binding domain-like"/>
    <property type="match status" value="1"/>
</dbReference>